<gene>
    <name evidence="4" type="ORF">DdX_12736</name>
</gene>
<dbReference type="AlphaFoldDB" id="A0AAD4MUQ7"/>
<organism evidence="4 5">
    <name type="scientific">Ditylenchus destructor</name>
    <dbReference type="NCBI Taxonomy" id="166010"/>
    <lineage>
        <taxon>Eukaryota</taxon>
        <taxon>Metazoa</taxon>
        <taxon>Ecdysozoa</taxon>
        <taxon>Nematoda</taxon>
        <taxon>Chromadorea</taxon>
        <taxon>Rhabditida</taxon>
        <taxon>Tylenchina</taxon>
        <taxon>Tylenchomorpha</taxon>
        <taxon>Sphaerularioidea</taxon>
        <taxon>Anguinidae</taxon>
        <taxon>Anguininae</taxon>
        <taxon>Ditylenchus</taxon>
    </lineage>
</organism>
<protein>
    <submittedName>
        <fullName evidence="4">ABC transporter domain-containing protein</fullName>
    </submittedName>
</protein>
<dbReference type="Gene3D" id="3.40.50.300">
    <property type="entry name" value="P-loop containing nucleotide triphosphate hydrolases"/>
    <property type="match status" value="1"/>
</dbReference>
<comment type="caution">
    <text evidence="4">The sequence shown here is derived from an EMBL/GenBank/DDBJ whole genome shotgun (WGS) entry which is preliminary data.</text>
</comment>
<sequence>MDDKLTDPVLFSGTLRFNLDPFSKQSDDDIWKALELAHLRTFVSSLPELLDYPISEGGENISLGQRQLVCLARALLRRTKILVLDEATAAVDIYTDSLIQETIRQEFKESTVFTIAHRLNTIIDYNRVIVLQQGQIMEFDSPQRLLSTDSLFSKMAQDAKIGGKE</sequence>
<feature type="domain" description="ABC transporter" evidence="3">
    <location>
        <begin position="30"/>
        <end position="89"/>
    </location>
</feature>
<dbReference type="FunFam" id="3.40.50.300:FF:003492">
    <property type="entry name" value="AGAP012735-PA"/>
    <property type="match status" value="1"/>
</dbReference>
<keyword evidence="5" id="KW-1185">Reference proteome</keyword>
<name>A0AAD4MUQ7_9BILA</name>
<reference evidence="4" key="1">
    <citation type="submission" date="2022-01" db="EMBL/GenBank/DDBJ databases">
        <title>Genome Sequence Resource for Two Populations of Ditylenchus destructor, the Migratory Endoparasitic Phytonematode.</title>
        <authorList>
            <person name="Zhang H."/>
            <person name="Lin R."/>
            <person name="Xie B."/>
        </authorList>
    </citation>
    <scope>NUCLEOTIDE SEQUENCE</scope>
    <source>
        <strain evidence="4">BazhouSP</strain>
    </source>
</reference>
<dbReference type="PANTHER" id="PTHR24223">
    <property type="entry name" value="ATP-BINDING CASSETTE SUB-FAMILY C"/>
    <property type="match status" value="1"/>
</dbReference>
<keyword evidence="1" id="KW-0547">Nucleotide-binding</keyword>
<evidence type="ECO:0000313" key="4">
    <source>
        <dbReference type="EMBL" id="KAI1706951.1"/>
    </source>
</evidence>
<dbReference type="InterPro" id="IPR050173">
    <property type="entry name" value="ABC_transporter_C-like"/>
</dbReference>
<dbReference type="Pfam" id="PF00005">
    <property type="entry name" value="ABC_tran"/>
    <property type="match status" value="1"/>
</dbReference>
<proteinExistence type="predicted"/>
<evidence type="ECO:0000313" key="5">
    <source>
        <dbReference type="Proteomes" id="UP001201812"/>
    </source>
</evidence>
<dbReference type="Proteomes" id="UP001201812">
    <property type="component" value="Unassembled WGS sequence"/>
</dbReference>
<accession>A0AAD4MUQ7</accession>
<dbReference type="PANTHER" id="PTHR24223:SF415">
    <property type="entry name" value="FI20190P1"/>
    <property type="match status" value="1"/>
</dbReference>
<dbReference type="GO" id="GO:0016887">
    <property type="term" value="F:ATP hydrolysis activity"/>
    <property type="evidence" value="ECO:0007669"/>
    <property type="project" value="InterPro"/>
</dbReference>
<keyword evidence="2" id="KW-0067">ATP-binding</keyword>
<dbReference type="EMBL" id="JAKKPZ010000044">
    <property type="protein sequence ID" value="KAI1706951.1"/>
    <property type="molecule type" value="Genomic_DNA"/>
</dbReference>
<evidence type="ECO:0000256" key="1">
    <source>
        <dbReference type="ARBA" id="ARBA00022741"/>
    </source>
</evidence>
<evidence type="ECO:0000259" key="3">
    <source>
        <dbReference type="Pfam" id="PF00005"/>
    </source>
</evidence>
<dbReference type="GO" id="GO:0016020">
    <property type="term" value="C:membrane"/>
    <property type="evidence" value="ECO:0007669"/>
    <property type="project" value="TreeGrafter"/>
</dbReference>
<dbReference type="SUPFAM" id="SSF52540">
    <property type="entry name" value="P-loop containing nucleoside triphosphate hydrolases"/>
    <property type="match status" value="1"/>
</dbReference>
<dbReference type="GO" id="GO:0005524">
    <property type="term" value="F:ATP binding"/>
    <property type="evidence" value="ECO:0007669"/>
    <property type="project" value="UniProtKB-KW"/>
</dbReference>
<dbReference type="GO" id="GO:0042626">
    <property type="term" value="F:ATPase-coupled transmembrane transporter activity"/>
    <property type="evidence" value="ECO:0007669"/>
    <property type="project" value="TreeGrafter"/>
</dbReference>
<dbReference type="InterPro" id="IPR003439">
    <property type="entry name" value="ABC_transporter-like_ATP-bd"/>
</dbReference>
<dbReference type="InterPro" id="IPR027417">
    <property type="entry name" value="P-loop_NTPase"/>
</dbReference>
<evidence type="ECO:0000256" key="2">
    <source>
        <dbReference type="ARBA" id="ARBA00022840"/>
    </source>
</evidence>